<comment type="caution">
    <text evidence="2">The sequence shown here is derived from an EMBL/GenBank/DDBJ whole genome shotgun (WGS) entry which is preliminary data.</text>
</comment>
<dbReference type="AlphaFoldDB" id="A0AAW0YIL3"/>
<feature type="transmembrane region" description="Helical" evidence="1">
    <location>
        <begin position="20"/>
        <end position="39"/>
    </location>
</feature>
<gene>
    <name evidence="2" type="ORF">OTU49_009243</name>
</gene>
<evidence type="ECO:0000313" key="3">
    <source>
        <dbReference type="Proteomes" id="UP001445076"/>
    </source>
</evidence>
<protein>
    <submittedName>
        <fullName evidence="2">Uncharacterized protein</fullName>
    </submittedName>
</protein>
<organism evidence="2 3">
    <name type="scientific">Cherax quadricarinatus</name>
    <name type="common">Australian red claw crayfish</name>
    <dbReference type="NCBI Taxonomy" id="27406"/>
    <lineage>
        <taxon>Eukaryota</taxon>
        <taxon>Metazoa</taxon>
        <taxon>Ecdysozoa</taxon>
        <taxon>Arthropoda</taxon>
        <taxon>Crustacea</taxon>
        <taxon>Multicrustacea</taxon>
        <taxon>Malacostraca</taxon>
        <taxon>Eumalacostraca</taxon>
        <taxon>Eucarida</taxon>
        <taxon>Decapoda</taxon>
        <taxon>Pleocyemata</taxon>
        <taxon>Astacidea</taxon>
        <taxon>Parastacoidea</taxon>
        <taxon>Parastacidae</taxon>
        <taxon>Cherax</taxon>
    </lineage>
</organism>
<evidence type="ECO:0000256" key="1">
    <source>
        <dbReference type="SAM" id="Phobius"/>
    </source>
</evidence>
<dbReference type="Proteomes" id="UP001445076">
    <property type="component" value="Unassembled WGS sequence"/>
</dbReference>
<keyword evidence="3" id="KW-1185">Reference proteome</keyword>
<keyword evidence="1" id="KW-0472">Membrane</keyword>
<proteinExistence type="predicted"/>
<keyword evidence="1" id="KW-0812">Transmembrane</keyword>
<keyword evidence="1" id="KW-1133">Transmembrane helix</keyword>
<dbReference type="PANTHER" id="PTHR47412:SF1">
    <property type="entry name" value="FI01434P-RELATED"/>
    <property type="match status" value="1"/>
</dbReference>
<sequence>MRKHSVCWSRMPHRRRVTQCSLVFNIVLVLYITTVYVTYKVYKCRPILHQGICSEHSPSMVVTVNDTMEEDSVLKKMYSDISECANSVVRPSSYQRGHYWVLENYLPAAYTFPCNNTITYTTHADYTFLNNLVPLTARWQGPVSAAVYAPGTDFERAVDTIMYLRDCISDDIKNHVTFHMIFDVSHTPEVPPAEEVLTRKSECSQQVNLSSVSTYRYQQGLLYPVNVARNTARLAAKTYFVLPSDIELYPSINFIPDFFEMMEKKDWSSTTKPRVYVLLSYDIKNNSSLPSTKNDLRHLVLTGEAHPLYIPSSSTSHTNYFPQDWINRPGNSDMSVIQVGEIGSQYSRWEPVYVGTNAEPLYDERLYWEGKKDRMIQMYALCLSDYELHILDTAFMVRPPGHQQEVVSSSCYQQEVVSSPGHQQEVVSSPGHQQEVVSSPGHQLEMVSSPGHQQEVVSSPGYQHDELLQSGWVESKQCTLIMEEVILQYNTVFGHKNICSVFFD</sequence>
<reference evidence="2 3" key="1">
    <citation type="journal article" date="2024" name="BMC Genomics">
        <title>Genome assembly of redclaw crayfish (Cherax quadricarinatus) provides insights into its immune adaptation and hypoxia tolerance.</title>
        <authorList>
            <person name="Liu Z."/>
            <person name="Zheng J."/>
            <person name="Li H."/>
            <person name="Fang K."/>
            <person name="Wang S."/>
            <person name="He J."/>
            <person name="Zhou D."/>
            <person name="Weng S."/>
            <person name="Chi M."/>
            <person name="Gu Z."/>
            <person name="He J."/>
            <person name="Li F."/>
            <person name="Wang M."/>
        </authorList>
    </citation>
    <scope>NUCLEOTIDE SEQUENCE [LARGE SCALE GENOMIC DNA]</scope>
    <source>
        <strain evidence="2">ZL_2023a</strain>
    </source>
</reference>
<dbReference type="EMBL" id="JARKIK010000005">
    <property type="protein sequence ID" value="KAK8751583.1"/>
    <property type="molecule type" value="Genomic_DNA"/>
</dbReference>
<dbReference type="Pfam" id="PF13896">
    <property type="entry name" value="Glyco_transf_49"/>
    <property type="match status" value="1"/>
</dbReference>
<dbReference type="PANTHER" id="PTHR47412">
    <property type="entry name" value="FI01434P-RELATED"/>
    <property type="match status" value="1"/>
</dbReference>
<accession>A0AAW0YIL3</accession>
<name>A0AAW0YIL3_CHEQU</name>
<evidence type="ECO:0000313" key="2">
    <source>
        <dbReference type="EMBL" id="KAK8751583.1"/>
    </source>
</evidence>